<dbReference type="AlphaFoldDB" id="A0A840DDQ6"/>
<dbReference type="Gene3D" id="1.10.260.40">
    <property type="entry name" value="lambda repressor-like DNA-binding domains"/>
    <property type="match status" value="1"/>
</dbReference>
<dbReference type="SUPFAM" id="SSF47413">
    <property type="entry name" value="lambda repressor-like DNA-binding domains"/>
    <property type="match status" value="1"/>
</dbReference>
<keyword evidence="1" id="KW-0238">DNA-binding</keyword>
<evidence type="ECO:0000259" key="2">
    <source>
        <dbReference type="PROSITE" id="PS50943"/>
    </source>
</evidence>
<dbReference type="Pfam" id="PF01381">
    <property type="entry name" value="HTH_3"/>
    <property type="match status" value="1"/>
</dbReference>
<dbReference type="GO" id="GO:0005829">
    <property type="term" value="C:cytosol"/>
    <property type="evidence" value="ECO:0007669"/>
    <property type="project" value="TreeGrafter"/>
</dbReference>
<feature type="domain" description="HTH cro/C1-type" evidence="2">
    <location>
        <begin position="12"/>
        <end position="66"/>
    </location>
</feature>
<dbReference type="PANTHER" id="PTHR46797">
    <property type="entry name" value="HTH-TYPE TRANSCRIPTIONAL REGULATOR"/>
    <property type="match status" value="1"/>
</dbReference>
<evidence type="ECO:0000313" key="3">
    <source>
        <dbReference type="EMBL" id="MBB4071581.1"/>
    </source>
</evidence>
<dbReference type="InterPro" id="IPR001387">
    <property type="entry name" value="Cro/C1-type_HTH"/>
</dbReference>
<accession>A0A840DDQ6</accession>
<reference evidence="3" key="1">
    <citation type="submission" date="2020-08" db="EMBL/GenBank/DDBJ databases">
        <title>Sequencing the genomes of 1000 actinobacteria strains.</title>
        <authorList>
            <person name="Klenk H.-P."/>
        </authorList>
    </citation>
    <scope>NUCLEOTIDE SEQUENCE [LARGE SCALE GENOMIC DNA]</scope>
    <source>
        <strain evidence="3">DSM 27064</strain>
    </source>
</reference>
<dbReference type="EMBL" id="JACIFD010000007">
    <property type="protein sequence ID" value="MBB4071581.1"/>
    <property type="molecule type" value="Genomic_DNA"/>
</dbReference>
<dbReference type="GO" id="GO:0003677">
    <property type="term" value="F:DNA binding"/>
    <property type="evidence" value="ECO:0007669"/>
    <property type="project" value="UniProtKB-KW"/>
</dbReference>
<dbReference type="PANTHER" id="PTHR46797:SF1">
    <property type="entry name" value="METHYLPHOSPHONATE SYNTHASE"/>
    <property type="match status" value="1"/>
</dbReference>
<protein>
    <submittedName>
        <fullName evidence="3">Transcriptional regulator with XRE-family HTH domain</fullName>
    </submittedName>
</protein>
<dbReference type="RefSeq" id="WP_124824174.1">
    <property type="nucleotide sequence ID" value="NZ_JACIFD010000007.1"/>
</dbReference>
<dbReference type="InterPro" id="IPR010982">
    <property type="entry name" value="Lambda_DNA-bd_dom_sf"/>
</dbReference>
<dbReference type="Proteomes" id="UP000571183">
    <property type="component" value="Unassembled WGS sequence"/>
</dbReference>
<dbReference type="GO" id="GO:0003700">
    <property type="term" value="F:DNA-binding transcription factor activity"/>
    <property type="evidence" value="ECO:0007669"/>
    <property type="project" value="TreeGrafter"/>
</dbReference>
<dbReference type="InterPro" id="IPR050807">
    <property type="entry name" value="TransReg_Diox_bact_type"/>
</dbReference>
<name>A0A840DDQ6_9MICO</name>
<sequence length="100" mass="10896">MVLLRRYIGGVLREYRAERNLTLHEVAKPARVSKGYLSEVERGKKEASSEVLAAVAAALDVPLSQIILDVGFKMAATEGIIPDSVPADLVDRYGSELVEL</sequence>
<comment type="caution">
    <text evidence="3">The sequence shown here is derived from an EMBL/GenBank/DDBJ whole genome shotgun (WGS) entry which is preliminary data.</text>
</comment>
<evidence type="ECO:0000256" key="1">
    <source>
        <dbReference type="ARBA" id="ARBA00023125"/>
    </source>
</evidence>
<keyword evidence="4" id="KW-1185">Reference proteome</keyword>
<gene>
    <name evidence="3" type="ORF">F5897_000889</name>
</gene>
<evidence type="ECO:0000313" key="4">
    <source>
        <dbReference type="Proteomes" id="UP000571183"/>
    </source>
</evidence>
<organism evidence="3 4">
    <name type="scientific">Canibacter oris</name>
    <dbReference type="NCBI Taxonomy" id="1365628"/>
    <lineage>
        <taxon>Bacteria</taxon>
        <taxon>Bacillati</taxon>
        <taxon>Actinomycetota</taxon>
        <taxon>Actinomycetes</taxon>
        <taxon>Micrococcales</taxon>
        <taxon>Microbacteriaceae</taxon>
        <taxon>Canibacter</taxon>
    </lineage>
</organism>
<dbReference type="PROSITE" id="PS50943">
    <property type="entry name" value="HTH_CROC1"/>
    <property type="match status" value="1"/>
</dbReference>
<dbReference type="CDD" id="cd00093">
    <property type="entry name" value="HTH_XRE"/>
    <property type="match status" value="1"/>
</dbReference>
<dbReference type="SMART" id="SM00530">
    <property type="entry name" value="HTH_XRE"/>
    <property type="match status" value="1"/>
</dbReference>
<proteinExistence type="predicted"/>